<evidence type="ECO:0000313" key="2">
    <source>
        <dbReference type="Proteomes" id="UP000789920"/>
    </source>
</evidence>
<feature type="non-terminal residue" evidence="1">
    <location>
        <position position="1"/>
    </location>
</feature>
<evidence type="ECO:0000313" key="1">
    <source>
        <dbReference type="EMBL" id="CAG8783489.1"/>
    </source>
</evidence>
<feature type="non-terminal residue" evidence="1">
    <location>
        <position position="40"/>
    </location>
</feature>
<name>A0ACA9R9Q4_9GLOM</name>
<dbReference type="EMBL" id="CAJVQC010046730">
    <property type="protein sequence ID" value="CAG8783489.1"/>
    <property type="molecule type" value="Genomic_DNA"/>
</dbReference>
<accession>A0ACA9R9Q4</accession>
<dbReference type="Proteomes" id="UP000789920">
    <property type="component" value="Unassembled WGS sequence"/>
</dbReference>
<comment type="caution">
    <text evidence="1">The sequence shown here is derived from an EMBL/GenBank/DDBJ whole genome shotgun (WGS) entry which is preliminary data.</text>
</comment>
<reference evidence="1" key="1">
    <citation type="submission" date="2021-06" db="EMBL/GenBank/DDBJ databases">
        <authorList>
            <person name="Kallberg Y."/>
            <person name="Tangrot J."/>
            <person name="Rosling A."/>
        </authorList>
    </citation>
    <scope>NUCLEOTIDE SEQUENCE</scope>
    <source>
        <strain evidence="1">MA461A</strain>
    </source>
</reference>
<gene>
    <name evidence="1" type="ORF">RPERSI_LOCUS17947</name>
</gene>
<protein>
    <submittedName>
        <fullName evidence="1">3588_t:CDS:1</fullName>
    </submittedName>
</protein>
<keyword evidence="2" id="KW-1185">Reference proteome</keyword>
<sequence length="40" mass="4420">VAAKVSNTDAKIESLINGYMKMLETWMLKSKGPKEPKPAN</sequence>
<proteinExistence type="predicted"/>
<organism evidence="1 2">
    <name type="scientific">Racocetra persica</name>
    <dbReference type="NCBI Taxonomy" id="160502"/>
    <lineage>
        <taxon>Eukaryota</taxon>
        <taxon>Fungi</taxon>
        <taxon>Fungi incertae sedis</taxon>
        <taxon>Mucoromycota</taxon>
        <taxon>Glomeromycotina</taxon>
        <taxon>Glomeromycetes</taxon>
        <taxon>Diversisporales</taxon>
        <taxon>Gigasporaceae</taxon>
        <taxon>Racocetra</taxon>
    </lineage>
</organism>